<dbReference type="PANTHER" id="PTHR42715:SF10">
    <property type="entry name" value="BETA-GLUCOSIDASE"/>
    <property type="match status" value="1"/>
</dbReference>
<dbReference type="PROSITE" id="PS51272">
    <property type="entry name" value="SLH"/>
    <property type="match status" value="2"/>
</dbReference>
<dbReference type="Pfam" id="PF14310">
    <property type="entry name" value="Fn3-like"/>
    <property type="match status" value="1"/>
</dbReference>
<feature type="chain" id="PRO_5039674346" evidence="4">
    <location>
        <begin position="31"/>
        <end position="1542"/>
    </location>
</feature>
<dbReference type="Pfam" id="PF01915">
    <property type="entry name" value="Glyco_hydro_3_C"/>
    <property type="match status" value="1"/>
</dbReference>
<dbReference type="GO" id="GO:0008422">
    <property type="term" value="F:beta-glucosidase activity"/>
    <property type="evidence" value="ECO:0007669"/>
    <property type="project" value="UniProtKB-ARBA"/>
</dbReference>
<comment type="caution">
    <text evidence="6">The sequence shown here is derived from an EMBL/GenBank/DDBJ whole genome shotgun (WGS) entry which is preliminary data.</text>
</comment>
<dbReference type="Gene3D" id="3.20.20.300">
    <property type="entry name" value="Glycoside hydrolase, family 3, N-terminal domain"/>
    <property type="match status" value="1"/>
</dbReference>
<dbReference type="RefSeq" id="WP_183557140.1">
    <property type="nucleotide sequence ID" value="NZ_CBCSLB010000001.1"/>
</dbReference>
<dbReference type="CDD" id="cd04084">
    <property type="entry name" value="CBM6_xylanase-like"/>
    <property type="match status" value="1"/>
</dbReference>
<evidence type="ECO:0000259" key="5">
    <source>
        <dbReference type="PROSITE" id="PS51272"/>
    </source>
</evidence>
<evidence type="ECO:0000256" key="1">
    <source>
        <dbReference type="ARBA" id="ARBA00005336"/>
    </source>
</evidence>
<keyword evidence="3 6" id="KW-0378">Hydrolase</keyword>
<dbReference type="InterPro" id="IPR005084">
    <property type="entry name" value="CBM6"/>
</dbReference>
<dbReference type="SMART" id="SM01217">
    <property type="entry name" value="Fn3_like"/>
    <property type="match status" value="1"/>
</dbReference>
<accession>A0A7W5G8J2</accession>
<dbReference type="SUPFAM" id="SSF52279">
    <property type="entry name" value="Beta-D-glucan exohydrolase, C-terminal domain"/>
    <property type="match status" value="1"/>
</dbReference>
<dbReference type="Pfam" id="PF00395">
    <property type="entry name" value="SLH"/>
    <property type="match status" value="2"/>
</dbReference>
<reference evidence="6 7" key="1">
    <citation type="submission" date="2020-08" db="EMBL/GenBank/DDBJ databases">
        <title>Genomic Encyclopedia of Type Strains, Phase III (KMG-III): the genomes of soil and plant-associated and newly described type strains.</title>
        <authorList>
            <person name="Whitman W."/>
        </authorList>
    </citation>
    <scope>NUCLEOTIDE SEQUENCE [LARGE SCALE GENOMIC DNA]</scope>
    <source>
        <strain evidence="6 7">CECT 8234</strain>
    </source>
</reference>
<dbReference type="EMBL" id="JACHXW010000001">
    <property type="protein sequence ID" value="MBB3149982.1"/>
    <property type="molecule type" value="Genomic_DNA"/>
</dbReference>
<dbReference type="InterPro" id="IPR050288">
    <property type="entry name" value="Cellulose_deg_GH3"/>
</dbReference>
<evidence type="ECO:0000256" key="3">
    <source>
        <dbReference type="ARBA" id="ARBA00022801"/>
    </source>
</evidence>
<gene>
    <name evidence="6" type="ORF">FHS16_000014</name>
</gene>
<dbReference type="InterPro" id="IPR036962">
    <property type="entry name" value="Glyco_hydro_3_N_sf"/>
</dbReference>
<evidence type="ECO:0000256" key="4">
    <source>
        <dbReference type="SAM" id="SignalP"/>
    </source>
</evidence>
<dbReference type="SUPFAM" id="SSF49785">
    <property type="entry name" value="Galactose-binding domain-like"/>
    <property type="match status" value="1"/>
</dbReference>
<dbReference type="GO" id="GO:0005975">
    <property type="term" value="P:carbohydrate metabolic process"/>
    <property type="evidence" value="ECO:0007669"/>
    <property type="project" value="InterPro"/>
</dbReference>
<name>A0A7W5G8J2_9BACL</name>
<evidence type="ECO:0000256" key="2">
    <source>
        <dbReference type="ARBA" id="ARBA00022729"/>
    </source>
</evidence>
<organism evidence="6 7">
    <name type="scientific">Paenibacillus endophyticus</name>
    <dbReference type="NCBI Taxonomy" id="1294268"/>
    <lineage>
        <taxon>Bacteria</taxon>
        <taxon>Bacillati</taxon>
        <taxon>Bacillota</taxon>
        <taxon>Bacilli</taxon>
        <taxon>Bacillales</taxon>
        <taxon>Paenibacillaceae</taxon>
        <taxon>Paenibacillus</taxon>
    </lineage>
</organism>
<evidence type="ECO:0000313" key="6">
    <source>
        <dbReference type="EMBL" id="MBB3149982.1"/>
    </source>
</evidence>
<protein>
    <submittedName>
        <fullName evidence="6">Beta-glucosidase-like glycosyl hydrolase</fullName>
    </submittedName>
</protein>
<feature type="signal peptide" evidence="4">
    <location>
        <begin position="1"/>
        <end position="30"/>
    </location>
</feature>
<feature type="domain" description="SLH" evidence="5">
    <location>
        <begin position="1359"/>
        <end position="1422"/>
    </location>
</feature>
<dbReference type="InterPro" id="IPR006584">
    <property type="entry name" value="Cellulose-bd_IV"/>
</dbReference>
<dbReference type="InterPro" id="IPR002772">
    <property type="entry name" value="Glyco_hydro_3_C"/>
</dbReference>
<dbReference type="Gene3D" id="2.60.40.10">
    <property type="entry name" value="Immunoglobulins"/>
    <property type="match status" value="1"/>
</dbReference>
<dbReference type="InterPro" id="IPR017853">
    <property type="entry name" value="GH"/>
</dbReference>
<dbReference type="InterPro" id="IPR026891">
    <property type="entry name" value="Fn3-like"/>
</dbReference>
<dbReference type="InterPro" id="IPR036881">
    <property type="entry name" value="Glyco_hydro_3_C_sf"/>
</dbReference>
<comment type="similarity">
    <text evidence="1">Belongs to the glycosyl hydrolase 3 family.</text>
</comment>
<dbReference type="SMART" id="SM00606">
    <property type="entry name" value="CBD_IV"/>
    <property type="match status" value="1"/>
</dbReference>
<proteinExistence type="inferred from homology"/>
<dbReference type="PANTHER" id="PTHR42715">
    <property type="entry name" value="BETA-GLUCOSIDASE"/>
    <property type="match status" value="1"/>
</dbReference>
<dbReference type="FunFam" id="2.60.40.10:FF:000495">
    <property type="entry name" value="Periplasmic beta-glucosidase"/>
    <property type="match status" value="1"/>
</dbReference>
<evidence type="ECO:0000313" key="7">
    <source>
        <dbReference type="Proteomes" id="UP000518605"/>
    </source>
</evidence>
<sequence>MNQTIQRRWGKKMLSMVLAGVLVTSVSAHAGTPVYAAESIVFKTQVGGVFNGMPLFDGNPEHLDAYVDTYFEYTGLEGPAVYVTGSRNHYTLTQGANAGKVIPGALAAADNVQGVSTDFPALVGMGQTWNKELLANIGKVMGNEKISLLKVKQGESNIHGGANASATVAFTVVSDMRINPLSGRFDEGYSEDPYMAGTLIDEMASGLSGIDQPASEDGFWMRAAVGTKHYSVYNAQWFRESANNSAGARAMFEYQTRSPLKGLESGAIAGVMTSFGRTNGIPNILSPLQLHANDFSKYGAYSSPDFNGDAHVSSSGNLSNGYDANYAVDRTHATVLMALAEANAGRPSGTTPADVPDLVALVNKGEYGITADDLIKAARSHVNQMVRVGIFNEVDENGIPKFYPFAQDAKDVRTAAAATYSLPEHQEVALQAAQESIVLLKNDGVLPLAKNKNAAVSGVYADARFKTTYSVGTTPTLPQSGISPLLAIINANGANHVSYEPAGKVIALTAMGNNQTVTANVYDPAVTASGAQLITTADPVNPADTAQLFEVFDWGQEGSSLLSLKNNRWVTSPTANNAVVGNTDATRLNLTDNDWDLAAMLGNTSAIPPRLRIENNEDQTISLVANGYRSGFSGDFTNWYYSNGRFITAGADAKLKAASAVLGNAANAAVRSADVKFKETVVKEVGEDTVARAAIDDYAVVFVGAVPRHSAGEGNDRSSLYMGDADYELVDKVSAAFAAKGKKTVVVVKSSFPVGIEEIQNNTNVAAIVYQPYGGQYDSQALAQVLYGDYAPTGRLTSTWYADMSAFPAIHKYVVPEGNKTASLATIDPRFTLDMTNADPIESKLTYMYTDAQVTYPFGFGLSYSSFSYSDFAAPVSANGDDTFTVSVKVKNEGSVDTSEVVQLYIKNKQSAYGDSAPKQQLVGFEKVHLAAGESRTVTLTVDASDFGIWDVNQNSFVVENGVYSLLTGSSSQDIHGEKTIQISGEDIAALKVYVPFNVFDHSFVSNEVIYHEVSKERTAQNLKAKNVVGGYYAVRSKQNGSYVAIPNVDMTGALRVSASVASDAAGGIITLHADSPSSAPIAMIEVPATQPRSYTIANAAVPVTELGYVDVHSDLSNTSLKGKHNLYVVFKSADLRIDSLAFESEAAVSTASQLTAGQVNPIIVIKSDNAPFASAASNTDNWSFDAAASGLALASVQVNESGTEAALQLNGTAKAASISMQAKAAAFNGNVTDSNKLTVAIEAAPTNGGGGAPVTATPAVSVTPASAADIAKVNNVKADGVIVASAPVSIKVNQVNGSYATATVTVEKEAGKKVTALALVADDGTLTPVPGKLTTDANGKTVIKALVSKSGTYVAISSEREFTDVAASAWYASEIAKANSLLLINGVTTSTMQPSAPTTKAQTLMVALNVLGIAPITSTSDTKWYDAVVRAAVQLKLVDYSTLASDTPMSREGMAAVLANALKHAGVDIALSDAEVSKLLQGYKDASNISKENRNAMAIAIKYGIFKGTPAQQLLPASTITRAELAAVALRTQGIIVNLIP</sequence>
<dbReference type="Gene3D" id="3.40.50.1700">
    <property type="entry name" value="Glycoside hydrolase family 3 C-terminal domain"/>
    <property type="match status" value="2"/>
</dbReference>
<dbReference type="InterPro" id="IPR001119">
    <property type="entry name" value="SLH_dom"/>
</dbReference>
<dbReference type="InterPro" id="IPR013783">
    <property type="entry name" value="Ig-like_fold"/>
</dbReference>
<dbReference type="Pfam" id="PF03422">
    <property type="entry name" value="CBM_6"/>
    <property type="match status" value="1"/>
</dbReference>
<dbReference type="SUPFAM" id="SSF51445">
    <property type="entry name" value="(Trans)glycosidases"/>
    <property type="match status" value="1"/>
</dbReference>
<feature type="domain" description="SLH" evidence="5">
    <location>
        <begin position="1481"/>
        <end position="1542"/>
    </location>
</feature>
<dbReference type="InterPro" id="IPR008979">
    <property type="entry name" value="Galactose-bd-like_sf"/>
</dbReference>
<keyword evidence="7" id="KW-1185">Reference proteome</keyword>
<dbReference type="Gene3D" id="2.60.120.260">
    <property type="entry name" value="Galactose-binding domain-like"/>
    <property type="match status" value="1"/>
</dbReference>
<keyword evidence="2 4" id="KW-0732">Signal</keyword>
<dbReference type="GO" id="GO:0030246">
    <property type="term" value="F:carbohydrate binding"/>
    <property type="evidence" value="ECO:0007669"/>
    <property type="project" value="InterPro"/>
</dbReference>
<dbReference type="Proteomes" id="UP000518605">
    <property type="component" value="Unassembled WGS sequence"/>
</dbReference>